<evidence type="ECO:0000256" key="1">
    <source>
        <dbReference type="SAM" id="Phobius"/>
    </source>
</evidence>
<dbReference type="RefSeq" id="WP_068762262.1">
    <property type="nucleotide sequence ID" value="NZ_LXIE01000023.1"/>
</dbReference>
<protein>
    <recommendedName>
        <fullName evidence="2">CAAX prenyl protease 2/Lysostaphin resistance protein A-like domain-containing protein</fullName>
    </recommendedName>
</protein>
<organism evidence="3 4">
    <name type="scientific">Aequorivita soesokkakensis</name>
    <dbReference type="NCBI Taxonomy" id="1385699"/>
    <lineage>
        <taxon>Bacteria</taxon>
        <taxon>Pseudomonadati</taxon>
        <taxon>Bacteroidota</taxon>
        <taxon>Flavobacteriia</taxon>
        <taxon>Flavobacteriales</taxon>
        <taxon>Flavobacteriaceae</taxon>
        <taxon>Aequorivita</taxon>
    </lineage>
</organism>
<evidence type="ECO:0000313" key="4">
    <source>
        <dbReference type="Proteomes" id="UP000077552"/>
    </source>
</evidence>
<evidence type="ECO:0000313" key="3">
    <source>
        <dbReference type="EMBL" id="OAD91173.1"/>
    </source>
</evidence>
<dbReference type="PANTHER" id="PTHR36435">
    <property type="entry name" value="SLR1288 PROTEIN"/>
    <property type="match status" value="1"/>
</dbReference>
<dbReference type="Pfam" id="PF02517">
    <property type="entry name" value="Rce1-like"/>
    <property type="match status" value="1"/>
</dbReference>
<dbReference type="InterPro" id="IPR003675">
    <property type="entry name" value="Rce1/LyrA-like_dom"/>
</dbReference>
<keyword evidence="1" id="KW-0812">Transmembrane</keyword>
<gene>
    <name evidence="3" type="ORF">A7A78_05005</name>
</gene>
<feature type="transmembrane region" description="Helical" evidence="1">
    <location>
        <begin position="144"/>
        <end position="162"/>
    </location>
</feature>
<dbReference type="PANTHER" id="PTHR36435:SF1">
    <property type="entry name" value="CAAX AMINO TERMINAL PROTEASE FAMILY PROTEIN"/>
    <property type="match status" value="1"/>
</dbReference>
<feature type="transmembrane region" description="Helical" evidence="1">
    <location>
        <begin position="38"/>
        <end position="58"/>
    </location>
</feature>
<keyword evidence="1" id="KW-0472">Membrane</keyword>
<dbReference type="AlphaFoldDB" id="A0A1A9LDA4"/>
<dbReference type="OrthoDB" id="158986at2"/>
<feature type="transmembrane region" description="Helical" evidence="1">
    <location>
        <begin position="222"/>
        <end position="244"/>
    </location>
</feature>
<dbReference type="Proteomes" id="UP000077552">
    <property type="component" value="Unassembled WGS sequence"/>
</dbReference>
<keyword evidence="1" id="KW-1133">Transmembrane helix</keyword>
<feature type="transmembrane region" description="Helical" evidence="1">
    <location>
        <begin position="70"/>
        <end position="88"/>
    </location>
</feature>
<reference evidence="3 4" key="1">
    <citation type="submission" date="2016-05" db="EMBL/GenBank/DDBJ databases">
        <title>Genome sequencing of Vitellibacter soesokkakensis RSSK-12.</title>
        <authorList>
            <person name="Thevarajoo S."/>
            <person name="Selvaratnam C."/>
            <person name="Goh K.M."/>
            <person name="Chan K.-G."/>
            <person name="Chong C.S."/>
        </authorList>
    </citation>
    <scope>NUCLEOTIDE SEQUENCE [LARGE SCALE GENOMIC DNA]</scope>
    <source>
        <strain evidence="3 4">RSSK-12</strain>
    </source>
</reference>
<keyword evidence="4" id="KW-1185">Reference proteome</keyword>
<sequence length="254" mass="29735">MLLNCKYCAAPITQTAKYCGGCGKAIQQNNHGIESKSVQLVIAFYVTFLLYSIIAFFIYKEEEISLTTEIIIESIFIVLTLVFSFFDLKKILGLYNVKYISWQSMVFGIVFPIFTAVVVYVGVEGINDLLFEESDNIFYEYAGYENSIFWALLFTVIFPPIFEELAFRGFLFNQLRNFANPWVTIIATAFIFSLVHFSFLSILWIFPFGLVLGYLRYRYKTLWLGMMVHFIHNLLVLMIDYYYFQNDPFRDLFL</sequence>
<dbReference type="GO" id="GO:0004175">
    <property type="term" value="F:endopeptidase activity"/>
    <property type="evidence" value="ECO:0007669"/>
    <property type="project" value="UniProtKB-ARBA"/>
</dbReference>
<dbReference type="EMBL" id="LXIE01000023">
    <property type="protein sequence ID" value="OAD91173.1"/>
    <property type="molecule type" value="Genomic_DNA"/>
</dbReference>
<comment type="caution">
    <text evidence="3">The sequence shown here is derived from an EMBL/GenBank/DDBJ whole genome shotgun (WGS) entry which is preliminary data.</text>
</comment>
<feature type="domain" description="CAAX prenyl protease 2/Lysostaphin resistance protein A-like" evidence="2">
    <location>
        <begin position="147"/>
        <end position="235"/>
    </location>
</feature>
<accession>A0A1A9LDA4</accession>
<feature type="transmembrane region" description="Helical" evidence="1">
    <location>
        <begin position="182"/>
        <end position="215"/>
    </location>
</feature>
<feature type="transmembrane region" description="Helical" evidence="1">
    <location>
        <begin position="100"/>
        <end position="123"/>
    </location>
</feature>
<dbReference type="InterPro" id="IPR052710">
    <property type="entry name" value="CAAX_protease"/>
</dbReference>
<proteinExistence type="predicted"/>
<dbReference type="GO" id="GO:0080120">
    <property type="term" value="P:CAAX-box protein maturation"/>
    <property type="evidence" value="ECO:0007669"/>
    <property type="project" value="UniProtKB-ARBA"/>
</dbReference>
<dbReference type="STRING" id="1385699.A7A78_05005"/>
<name>A0A1A9LDA4_9FLAO</name>
<evidence type="ECO:0000259" key="2">
    <source>
        <dbReference type="Pfam" id="PF02517"/>
    </source>
</evidence>